<dbReference type="Proteomes" id="UP000186218">
    <property type="component" value="Unassembled WGS sequence"/>
</dbReference>
<dbReference type="RefSeq" id="WP_143690463.1">
    <property type="nucleotide sequence ID" value="NZ_FTNT01000013.1"/>
</dbReference>
<dbReference type="EMBL" id="FTNT01000013">
    <property type="protein sequence ID" value="SIS21726.1"/>
    <property type="molecule type" value="Genomic_DNA"/>
</dbReference>
<dbReference type="Pfam" id="PF20062">
    <property type="entry name" value="DUF6461"/>
    <property type="match status" value="1"/>
</dbReference>
<reference evidence="2 3" key="1">
    <citation type="submission" date="2017-01" db="EMBL/GenBank/DDBJ databases">
        <authorList>
            <person name="Mah S.A."/>
            <person name="Swanson W.J."/>
            <person name="Moy G.W."/>
            <person name="Vacquier V.D."/>
        </authorList>
    </citation>
    <scope>NUCLEOTIDE SEQUENCE [LARGE SCALE GENOMIC DNA]</scope>
    <source>
        <strain evidence="2 3">CPCC 203464</strain>
    </source>
</reference>
<dbReference type="OrthoDB" id="4460129at2"/>
<organism evidence="2 3">
    <name type="scientific">Williamsia sterculiae</name>
    <dbReference type="NCBI Taxonomy" id="1344003"/>
    <lineage>
        <taxon>Bacteria</taxon>
        <taxon>Bacillati</taxon>
        <taxon>Actinomycetota</taxon>
        <taxon>Actinomycetes</taxon>
        <taxon>Mycobacteriales</taxon>
        <taxon>Nocardiaceae</taxon>
        <taxon>Williamsia</taxon>
    </lineage>
</organism>
<evidence type="ECO:0000313" key="2">
    <source>
        <dbReference type="EMBL" id="SIS21726.1"/>
    </source>
</evidence>
<dbReference type="InterPro" id="IPR045592">
    <property type="entry name" value="DUF6461"/>
</dbReference>
<evidence type="ECO:0000256" key="1">
    <source>
        <dbReference type="SAM" id="MobiDB-lite"/>
    </source>
</evidence>
<protein>
    <submittedName>
        <fullName evidence="2">Uncharacterized protein</fullName>
    </submittedName>
</protein>
<feature type="compositionally biased region" description="Basic and acidic residues" evidence="1">
    <location>
        <begin position="260"/>
        <end position="272"/>
    </location>
</feature>
<evidence type="ECO:0000313" key="3">
    <source>
        <dbReference type="Proteomes" id="UP000186218"/>
    </source>
</evidence>
<accession>A0A1N7HA42</accession>
<sequence length="272" mass="29324">MPTYRDYLWLRQTYPTWLGNGYAAALVRTDPESLLTALGWVSPRVDVVGVGGGIGASVVEDGTWSVDLETEQTLAVASVSGDGGEWTLLAQQDSYYVGIDPVAMLPVLGERFELVCHSNIGGYGGFCWWRDGVEQIAFEPMLAMHVLHAGSHWSGDGPGATVKDLIVNRTGGIYVEPGDYTDNDHHIEGCFALAEALTGVHLSREVLDSARFTVAPWRCNPGFGGTTLGSIRPASQPEYPSVGASPVSTTPIHSRCVRGPRPEAGRTRHQDR</sequence>
<keyword evidence="3" id="KW-1185">Reference proteome</keyword>
<proteinExistence type="predicted"/>
<gene>
    <name evidence="2" type="ORF">SAMN05445060_3825</name>
</gene>
<feature type="region of interest" description="Disordered" evidence="1">
    <location>
        <begin position="228"/>
        <end position="272"/>
    </location>
</feature>
<dbReference type="STRING" id="1344003.SAMN05445060_3825"/>
<name>A0A1N7HA42_9NOCA</name>
<dbReference type="AlphaFoldDB" id="A0A1N7HA42"/>